<dbReference type="SUPFAM" id="SSF55874">
    <property type="entry name" value="ATPase domain of HSP90 chaperone/DNA topoisomerase II/histidine kinase"/>
    <property type="match status" value="1"/>
</dbReference>
<dbReference type="InterPro" id="IPR050640">
    <property type="entry name" value="Bact_2-comp_sensor_kinase"/>
</dbReference>
<sequence length="683" mass="77169">MRLTLSIITVFVVFAASAASVESNPDSLLATGRLLQNQFPDSALQYYAKAARISNNDLTKADALKGEGVCYYFLQEYDSALVFYRQALNIRTGLNDLRKDSANLASIAGLYHNMALVFSVRGNNDEAIRLLLKSENFRILCGDEDGLARFTYNSLGTIFFQEGNYEQAQGYFFKALRIFLAAGDEYYVAATLDQIGAIYYDQQDFIHARSYYIKSLHIRESLKDTLAVSASLNNLGLTLYAQKKYVQAADYFYKSIKYKEKYDDISGLASAHNNLCVVFLDSDKPHSALFHGLLSLEYARDFGDPNKEALALVNTGAAYRSLKQYQNAKKDLLEAMSISEEYGFLNLVHDAASQLAELYAETGNFTEAYRLRSLELEISDSLFNTESMRKIAVAETQYRYEAKISNDSLRNAQVLAQKNLENTEYRKRQKLIIAIAFAALIFSALIVWLFFRSYRLRQKNREDQLKREAAELENTLLRSQMNPHFIFNSMNSIQGFISENNTLSAGRYLSKFATLIRFILENSARKLIPLEDELAALKLYMELEQARFKDRFSWTVSIDQNIEEDPAMIPPLLLQPFVENSILHGILHREEQGKIDIRLSGGFETGELICEISDNGVGRARAAELKKNIPGKNKSMGIGITRQRLEQLCGKPGDECVKMSDLTDGDGNICGTRVILTLPYITD</sequence>
<dbReference type="Gene3D" id="3.30.565.10">
    <property type="entry name" value="Histidine kinase-like ATPase, C-terminal domain"/>
    <property type="match status" value="1"/>
</dbReference>
<dbReference type="InterPro" id="IPR019734">
    <property type="entry name" value="TPR_rpt"/>
</dbReference>
<protein>
    <recommendedName>
        <fullName evidence="3">Signal transduction histidine kinase internal region domain-containing protein</fullName>
    </recommendedName>
</protein>
<dbReference type="PROSITE" id="PS50005">
    <property type="entry name" value="TPR"/>
    <property type="match status" value="4"/>
</dbReference>
<organism evidence="4">
    <name type="scientific">bioreactor metagenome</name>
    <dbReference type="NCBI Taxonomy" id="1076179"/>
    <lineage>
        <taxon>unclassified sequences</taxon>
        <taxon>metagenomes</taxon>
        <taxon>ecological metagenomes</taxon>
    </lineage>
</organism>
<keyword evidence="2" id="KW-1133">Transmembrane helix</keyword>
<keyword evidence="2" id="KW-0812">Transmembrane</keyword>
<name>A0A644XFR0_9ZZZZ</name>
<dbReference type="Pfam" id="PF13181">
    <property type="entry name" value="TPR_8"/>
    <property type="match status" value="1"/>
</dbReference>
<dbReference type="InterPro" id="IPR010559">
    <property type="entry name" value="Sig_transdc_His_kin_internal"/>
</dbReference>
<dbReference type="SMART" id="SM00028">
    <property type="entry name" value="TPR"/>
    <property type="match status" value="7"/>
</dbReference>
<feature type="transmembrane region" description="Helical" evidence="2">
    <location>
        <begin position="431"/>
        <end position="451"/>
    </location>
</feature>
<dbReference type="SUPFAM" id="SSF81901">
    <property type="entry name" value="HCP-like"/>
    <property type="match status" value="1"/>
</dbReference>
<evidence type="ECO:0000256" key="2">
    <source>
        <dbReference type="SAM" id="Phobius"/>
    </source>
</evidence>
<dbReference type="Pfam" id="PF06580">
    <property type="entry name" value="His_kinase"/>
    <property type="match status" value="1"/>
</dbReference>
<feature type="domain" description="Signal transduction histidine kinase internal region" evidence="3">
    <location>
        <begin position="474"/>
        <end position="552"/>
    </location>
</feature>
<evidence type="ECO:0000313" key="4">
    <source>
        <dbReference type="EMBL" id="MPM14737.1"/>
    </source>
</evidence>
<dbReference type="SUPFAM" id="SSF48452">
    <property type="entry name" value="TPR-like"/>
    <property type="match status" value="1"/>
</dbReference>
<dbReference type="AlphaFoldDB" id="A0A644XFR0"/>
<accession>A0A644XFR0</accession>
<dbReference type="Gene3D" id="1.25.40.10">
    <property type="entry name" value="Tetratricopeptide repeat domain"/>
    <property type="match status" value="2"/>
</dbReference>
<dbReference type="PANTHER" id="PTHR34220:SF7">
    <property type="entry name" value="SENSOR HISTIDINE KINASE YPDA"/>
    <property type="match status" value="1"/>
</dbReference>
<evidence type="ECO:0000259" key="3">
    <source>
        <dbReference type="Pfam" id="PF06580"/>
    </source>
</evidence>
<keyword evidence="1" id="KW-0175">Coiled coil</keyword>
<reference evidence="4" key="1">
    <citation type="submission" date="2019-08" db="EMBL/GenBank/DDBJ databases">
        <authorList>
            <person name="Kucharzyk K."/>
            <person name="Murdoch R.W."/>
            <person name="Higgins S."/>
            <person name="Loffler F."/>
        </authorList>
    </citation>
    <scope>NUCLEOTIDE SEQUENCE</scope>
</reference>
<dbReference type="EMBL" id="VSSQ01002329">
    <property type="protein sequence ID" value="MPM14737.1"/>
    <property type="molecule type" value="Genomic_DNA"/>
</dbReference>
<feature type="coiled-coil region" evidence="1">
    <location>
        <begin position="455"/>
        <end position="482"/>
    </location>
</feature>
<evidence type="ECO:0000256" key="1">
    <source>
        <dbReference type="SAM" id="Coils"/>
    </source>
</evidence>
<dbReference type="Pfam" id="PF13424">
    <property type="entry name" value="TPR_12"/>
    <property type="match status" value="2"/>
</dbReference>
<dbReference type="InterPro" id="IPR036890">
    <property type="entry name" value="HATPase_C_sf"/>
</dbReference>
<comment type="caution">
    <text evidence="4">The sequence shown here is derived from an EMBL/GenBank/DDBJ whole genome shotgun (WGS) entry which is preliminary data.</text>
</comment>
<dbReference type="GO" id="GO:0016020">
    <property type="term" value="C:membrane"/>
    <property type="evidence" value="ECO:0007669"/>
    <property type="project" value="InterPro"/>
</dbReference>
<keyword evidence="2" id="KW-0472">Membrane</keyword>
<dbReference type="GO" id="GO:0000155">
    <property type="term" value="F:phosphorelay sensor kinase activity"/>
    <property type="evidence" value="ECO:0007669"/>
    <property type="project" value="InterPro"/>
</dbReference>
<gene>
    <name evidence="4" type="ORF">SDC9_61101</name>
</gene>
<dbReference type="PANTHER" id="PTHR34220">
    <property type="entry name" value="SENSOR HISTIDINE KINASE YPDA"/>
    <property type="match status" value="1"/>
</dbReference>
<dbReference type="InterPro" id="IPR011990">
    <property type="entry name" value="TPR-like_helical_dom_sf"/>
</dbReference>
<proteinExistence type="predicted"/>